<gene>
    <name evidence="1" type="ORF">DPEC_G00339730</name>
</gene>
<proteinExistence type="predicted"/>
<dbReference type="EMBL" id="CM055761">
    <property type="protein sequence ID" value="KAJ7986422.1"/>
    <property type="molecule type" value="Genomic_DNA"/>
</dbReference>
<name>A0ACC2F505_DALPE</name>
<evidence type="ECO:0000313" key="2">
    <source>
        <dbReference type="Proteomes" id="UP001157502"/>
    </source>
</evidence>
<reference evidence="1" key="1">
    <citation type="submission" date="2021-05" db="EMBL/GenBank/DDBJ databases">
        <authorList>
            <person name="Pan Q."/>
            <person name="Jouanno E."/>
            <person name="Zahm M."/>
            <person name="Klopp C."/>
            <person name="Cabau C."/>
            <person name="Louis A."/>
            <person name="Berthelot C."/>
            <person name="Parey E."/>
            <person name="Roest Crollius H."/>
            <person name="Montfort J."/>
            <person name="Robinson-Rechavi M."/>
            <person name="Bouchez O."/>
            <person name="Lampietro C."/>
            <person name="Lopez Roques C."/>
            <person name="Donnadieu C."/>
            <person name="Postlethwait J."/>
            <person name="Bobe J."/>
            <person name="Dillon D."/>
            <person name="Chandos A."/>
            <person name="von Hippel F."/>
            <person name="Guiguen Y."/>
        </authorList>
    </citation>
    <scope>NUCLEOTIDE SEQUENCE</scope>
    <source>
        <strain evidence="1">YG-Jan2019</strain>
    </source>
</reference>
<keyword evidence="2" id="KW-1185">Reference proteome</keyword>
<accession>A0ACC2F505</accession>
<evidence type="ECO:0000313" key="1">
    <source>
        <dbReference type="EMBL" id="KAJ7986422.1"/>
    </source>
</evidence>
<protein>
    <submittedName>
        <fullName evidence="1">Uncharacterized protein</fullName>
    </submittedName>
</protein>
<dbReference type="Proteomes" id="UP001157502">
    <property type="component" value="Chromosome 34"/>
</dbReference>
<organism evidence="1 2">
    <name type="scientific">Dallia pectoralis</name>
    <name type="common">Alaska blackfish</name>
    <dbReference type="NCBI Taxonomy" id="75939"/>
    <lineage>
        <taxon>Eukaryota</taxon>
        <taxon>Metazoa</taxon>
        <taxon>Chordata</taxon>
        <taxon>Craniata</taxon>
        <taxon>Vertebrata</taxon>
        <taxon>Euteleostomi</taxon>
        <taxon>Actinopterygii</taxon>
        <taxon>Neopterygii</taxon>
        <taxon>Teleostei</taxon>
        <taxon>Protacanthopterygii</taxon>
        <taxon>Esociformes</taxon>
        <taxon>Umbridae</taxon>
        <taxon>Dallia</taxon>
    </lineage>
</organism>
<sequence>MRNWAKRLLASRNDDVAGAWWIRLPRDGSPCVQIGGMIAVTGRFGRSTLLQRDASVCLGAFLRVCSLAAATEGGAFSCLHLLVSRTVRHSGRLSTVKPCHGC</sequence>
<comment type="caution">
    <text evidence="1">The sequence shown here is derived from an EMBL/GenBank/DDBJ whole genome shotgun (WGS) entry which is preliminary data.</text>
</comment>